<gene>
    <name evidence="1" type="ORF">RBJ30_20260</name>
</gene>
<dbReference type="Pfam" id="PF02413">
    <property type="entry name" value="Caudo_TAP"/>
    <property type="match status" value="1"/>
</dbReference>
<sequence>MGYFYSKKTGGFYHDSMRHDYTQWPDNAVQITDEEHRKLLSGQSKGKIITYDNHGYPVLSDPPAPSQENLIEKARKMKNQLMAEVNSIILPLQDAMDLDIATDGEREQLLTWKKYRVLLNRVNISTTPNINWPTKPNI</sequence>
<dbReference type="RefSeq" id="WP_072065271.1">
    <property type="nucleotide sequence ID" value="NZ_CBCSIS010000006.1"/>
</dbReference>
<comment type="caution">
    <text evidence="1">The sequence shown here is derived from an EMBL/GenBank/DDBJ whole genome shotgun (WGS) entry which is preliminary data.</text>
</comment>
<evidence type="ECO:0000313" key="1">
    <source>
        <dbReference type="EMBL" id="MDQ2311410.1"/>
    </source>
</evidence>
<proteinExistence type="predicted"/>
<name>A0AAW8HV83_PLUGE</name>
<organism evidence="1 2">
    <name type="scientific">Pluralibacter gergoviae</name>
    <name type="common">Enterobacter gergoviae</name>
    <dbReference type="NCBI Taxonomy" id="61647"/>
    <lineage>
        <taxon>Bacteria</taxon>
        <taxon>Pseudomonadati</taxon>
        <taxon>Pseudomonadota</taxon>
        <taxon>Gammaproteobacteria</taxon>
        <taxon>Enterobacterales</taxon>
        <taxon>Enterobacteriaceae</taxon>
        <taxon>Pluralibacter</taxon>
    </lineage>
</organism>
<protein>
    <submittedName>
        <fullName evidence="1">Tail fiber assembly protein</fullName>
    </submittedName>
</protein>
<dbReference type="PANTHER" id="PTHR34413">
    <property type="entry name" value="PROPHAGE TAIL FIBER ASSEMBLY PROTEIN HOMOLOG TFAE-RELATED-RELATED"/>
    <property type="match status" value="1"/>
</dbReference>
<dbReference type="InterPro" id="IPR051220">
    <property type="entry name" value="TFA_Chaperone"/>
</dbReference>
<dbReference type="GeneID" id="61386339"/>
<evidence type="ECO:0000313" key="2">
    <source>
        <dbReference type="Proteomes" id="UP001236270"/>
    </source>
</evidence>
<dbReference type="Proteomes" id="UP001236270">
    <property type="component" value="Unassembled WGS sequence"/>
</dbReference>
<dbReference type="EMBL" id="JAVDNV010000017">
    <property type="protein sequence ID" value="MDQ2311410.1"/>
    <property type="molecule type" value="Genomic_DNA"/>
</dbReference>
<dbReference type="PANTHER" id="PTHR34413:SF2">
    <property type="entry name" value="PROPHAGE TAIL FIBER ASSEMBLY PROTEIN HOMOLOG TFAE-RELATED"/>
    <property type="match status" value="1"/>
</dbReference>
<dbReference type="AlphaFoldDB" id="A0AAW8HV83"/>
<accession>A0AAW8HV83</accession>
<dbReference type="InterPro" id="IPR003458">
    <property type="entry name" value="Phage_T4_Gp38_tail_assem"/>
</dbReference>
<reference evidence="1" key="1">
    <citation type="submission" date="2023-08" db="EMBL/GenBank/DDBJ databases">
        <title>WGS of pathogenic bacterial species, Los Angeles County Public Health Laboratories.</title>
        <authorList>
            <person name="Garrigues J.M."/>
            <person name="Green N.M."/>
        </authorList>
    </citation>
    <scope>NUCLEOTIDE SEQUENCE</scope>
    <source>
        <strain evidence="1">LACPHL-BACT-2023-00068</strain>
    </source>
</reference>